<feature type="compositionally biased region" description="Polar residues" evidence="1">
    <location>
        <begin position="84"/>
        <end position="97"/>
    </location>
</feature>
<keyword evidence="3" id="KW-1185">Reference proteome</keyword>
<comment type="caution">
    <text evidence="2">The sequence shown here is derived from an EMBL/GenBank/DDBJ whole genome shotgun (WGS) entry which is preliminary data.</text>
</comment>
<evidence type="ECO:0000313" key="2">
    <source>
        <dbReference type="EMBL" id="MDJ1649874.1"/>
    </source>
</evidence>
<protein>
    <submittedName>
        <fullName evidence="2">YjdF family protein</fullName>
    </submittedName>
</protein>
<feature type="region of interest" description="Disordered" evidence="1">
    <location>
        <begin position="82"/>
        <end position="138"/>
    </location>
</feature>
<feature type="compositionally biased region" description="Basic residues" evidence="1">
    <location>
        <begin position="128"/>
        <end position="138"/>
    </location>
</feature>
<dbReference type="EMBL" id="JASJEU010000007">
    <property type="protein sequence ID" value="MDJ1649874.1"/>
    <property type="molecule type" value="Genomic_DNA"/>
</dbReference>
<feature type="compositionally biased region" description="Basic and acidic residues" evidence="1">
    <location>
        <begin position="99"/>
        <end position="127"/>
    </location>
</feature>
<organism evidence="2 3">
    <name type="scientific">Gordonibacter faecis</name>
    <dbReference type="NCBI Taxonomy" id="3047475"/>
    <lineage>
        <taxon>Bacteria</taxon>
        <taxon>Bacillati</taxon>
        <taxon>Actinomycetota</taxon>
        <taxon>Coriobacteriia</taxon>
        <taxon>Eggerthellales</taxon>
        <taxon>Eggerthellaceae</taxon>
        <taxon>Gordonibacter</taxon>
    </lineage>
</organism>
<evidence type="ECO:0000313" key="3">
    <source>
        <dbReference type="Proteomes" id="UP001232750"/>
    </source>
</evidence>
<dbReference type="InterPro" id="IPR016787">
    <property type="entry name" value="UCP021328"/>
</dbReference>
<dbReference type="RefSeq" id="WP_283831220.1">
    <property type="nucleotide sequence ID" value="NZ_JASJEU010000007.1"/>
</dbReference>
<reference evidence="2 3" key="1">
    <citation type="submission" date="2023-05" db="EMBL/GenBank/DDBJ databases">
        <title>Gordonibacter KGMB12511T sp. nov., isolated from faeces of healthy Korean.</title>
        <authorList>
            <person name="Kim H.S."/>
            <person name="Kim J.-S."/>
            <person name="Suh M.K."/>
            <person name="Eom M.K."/>
            <person name="Do H.E."/>
            <person name="Lee J.-S."/>
        </authorList>
    </citation>
    <scope>NUCLEOTIDE SEQUENCE [LARGE SCALE GENOMIC DNA]</scope>
    <source>
        <strain evidence="2 3">KGMB12511</strain>
    </source>
</reference>
<accession>A0ABT7DK24</accession>
<name>A0ABT7DK24_9ACTN</name>
<gene>
    <name evidence="2" type="ORF">QNJ86_03580</name>
</gene>
<sequence length="138" mass="16442">MGMSKLTVRFEDPFWVGIIEVEDGGDYRVARHVFGAEPTTPEVLRFVCDRWRELRFTDSIQIQTEQAKRINPKRLRRMIEKEIQSSARRGTKAQQTLAEQREAAKEASEARSRARREDQRRERFAKKTEKRKRKHRGR</sequence>
<dbReference type="PIRSF" id="PIRSF021328">
    <property type="entry name" value="UCP021328"/>
    <property type="match status" value="1"/>
</dbReference>
<evidence type="ECO:0000256" key="1">
    <source>
        <dbReference type="SAM" id="MobiDB-lite"/>
    </source>
</evidence>
<proteinExistence type="predicted"/>
<dbReference type="Proteomes" id="UP001232750">
    <property type="component" value="Unassembled WGS sequence"/>
</dbReference>
<dbReference type="Pfam" id="PF11208">
    <property type="entry name" value="DUF2992"/>
    <property type="match status" value="1"/>
</dbReference>